<reference evidence="3" key="1">
    <citation type="submission" date="2014-09" db="EMBL/GenBank/DDBJ databases">
        <title>Draft genome sequence of an oleaginous Mucoromycotina fungus Mucor ambiguus NBRC6742.</title>
        <authorList>
            <person name="Takeda I."/>
            <person name="Yamane N."/>
            <person name="Morita T."/>
            <person name="Tamano K."/>
            <person name="Machida M."/>
            <person name="Baker S."/>
            <person name="Koike H."/>
        </authorList>
    </citation>
    <scope>NUCLEOTIDE SEQUENCE</scope>
    <source>
        <strain evidence="3">NBRC 6742</strain>
    </source>
</reference>
<dbReference type="PANTHER" id="PTHR14689:SF0">
    <property type="entry name" value="COILED-COIL DOMAIN-CONTAINING PROTEIN 82"/>
    <property type="match status" value="1"/>
</dbReference>
<sequence>MTKSSGRKRQQTLMNYFKASCQEEHTEPTQHALEASTSISIETNPNQQTPEVLEKKKVPVVIIKKKRKPAIPRRNKKMPIIIDSDEEETDQDDDMDEEVIVRKTNKRRLIVESSDEEDGAEAPITITSEEAISGTVNDANMLPIIANANFGKYPDQDMLEDDMEFLDKSDILQSRTRGKRPGKYAESLKKLKDRKLKAAQYDNVDGGPMDSFISPKRPRLVILSPTEGDEDGDEDDDSSEGDSSDDEDDFIVDDDIVDGRKVEAPTVNAALPAEFSTTKSMSFKRQMDLYVQSLIELVLDPAFDISSNQKYSLANETINKRVQAYKDSMVTSDIWHPEFKIDLDKYTKWAELDNYVYDGSDVCEACRGNKPASISVRLYSDGELDFEIYNLGSECSKKAFIYHEMKHFRTHMYQKVRKLVTDRSYNDNTSQEVFENLLQKGHVRTLRQSITKLFSDVVLRYNPRGQRGGVVENDSDDSSEDEDMY</sequence>
<dbReference type="OrthoDB" id="21499at2759"/>
<accession>A0A0C9MW99</accession>
<name>A0A0C9MW99_9FUNG</name>
<feature type="compositionally biased region" description="Acidic residues" evidence="1">
    <location>
        <begin position="83"/>
        <end position="98"/>
    </location>
</feature>
<gene>
    <name evidence="3" type="ORF">MAM1_0122c05911</name>
</gene>
<evidence type="ECO:0000259" key="2">
    <source>
        <dbReference type="Pfam" id="PF13926"/>
    </source>
</evidence>
<organism evidence="3">
    <name type="scientific">Mucor ambiguus</name>
    <dbReference type="NCBI Taxonomy" id="91626"/>
    <lineage>
        <taxon>Eukaryota</taxon>
        <taxon>Fungi</taxon>
        <taxon>Fungi incertae sedis</taxon>
        <taxon>Mucoromycota</taxon>
        <taxon>Mucoromycotina</taxon>
        <taxon>Mucoromycetes</taxon>
        <taxon>Mucorales</taxon>
        <taxon>Mucorineae</taxon>
        <taxon>Mucoraceae</taxon>
        <taxon>Mucor</taxon>
    </lineage>
</organism>
<feature type="compositionally biased region" description="Acidic residues" evidence="1">
    <location>
        <begin position="227"/>
        <end position="250"/>
    </location>
</feature>
<feature type="compositionally biased region" description="Acidic residues" evidence="1">
    <location>
        <begin position="473"/>
        <end position="485"/>
    </location>
</feature>
<feature type="region of interest" description="Disordered" evidence="1">
    <location>
        <begin position="223"/>
        <end position="250"/>
    </location>
</feature>
<dbReference type="Pfam" id="PF13926">
    <property type="entry name" value="DUF4211"/>
    <property type="match status" value="1"/>
</dbReference>
<dbReference type="InterPro" id="IPR025451">
    <property type="entry name" value="DUF4211"/>
</dbReference>
<dbReference type="EMBL" id="DF836411">
    <property type="protein sequence ID" value="GAN06428.1"/>
    <property type="molecule type" value="Genomic_DNA"/>
</dbReference>
<evidence type="ECO:0000313" key="4">
    <source>
        <dbReference type="Proteomes" id="UP000053815"/>
    </source>
</evidence>
<dbReference type="AlphaFoldDB" id="A0A0C9MW99"/>
<feature type="region of interest" description="Disordered" evidence="1">
    <location>
        <begin position="465"/>
        <end position="485"/>
    </location>
</feature>
<dbReference type="PANTHER" id="PTHR14689">
    <property type="entry name" value="PHORBOL-ESTER_DAG-TYPE DOMAIN-CONTAINING PROTEIN"/>
    <property type="match status" value="1"/>
</dbReference>
<feature type="region of interest" description="Disordered" evidence="1">
    <location>
        <begin position="74"/>
        <end position="98"/>
    </location>
</feature>
<feature type="domain" description="DUF4211" evidence="2">
    <location>
        <begin position="249"/>
        <end position="379"/>
    </location>
</feature>
<dbReference type="STRING" id="91626.A0A0C9MW99"/>
<dbReference type="Proteomes" id="UP000053815">
    <property type="component" value="Unassembled WGS sequence"/>
</dbReference>
<evidence type="ECO:0000256" key="1">
    <source>
        <dbReference type="SAM" id="MobiDB-lite"/>
    </source>
</evidence>
<feature type="region of interest" description="Disordered" evidence="1">
    <location>
        <begin position="21"/>
        <end position="52"/>
    </location>
</feature>
<keyword evidence="4" id="KW-1185">Reference proteome</keyword>
<evidence type="ECO:0000313" key="3">
    <source>
        <dbReference type="EMBL" id="GAN06428.1"/>
    </source>
</evidence>
<protein>
    <recommendedName>
        <fullName evidence="2">DUF4211 domain-containing protein</fullName>
    </recommendedName>
</protein>
<feature type="compositionally biased region" description="Polar residues" evidence="1">
    <location>
        <begin position="35"/>
        <end position="50"/>
    </location>
</feature>
<dbReference type="GO" id="GO:0005634">
    <property type="term" value="C:nucleus"/>
    <property type="evidence" value="ECO:0007669"/>
    <property type="project" value="TreeGrafter"/>
</dbReference>
<proteinExistence type="predicted"/>